<name>A0AAN7VJW5_9COLE</name>
<dbReference type="InterPro" id="IPR000618">
    <property type="entry name" value="Insect_cuticle"/>
</dbReference>
<protein>
    <submittedName>
        <fullName evidence="4">Uncharacterized protein</fullName>
    </submittedName>
</protein>
<comment type="caution">
    <text evidence="4">The sequence shown here is derived from an EMBL/GenBank/DDBJ whole genome shotgun (WGS) entry which is preliminary data.</text>
</comment>
<evidence type="ECO:0000256" key="1">
    <source>
        <dbReference type="ARBA" id="ARBA00022460"/>
    </source>
</evidence>
<dbReference type="GO" id="GO:0005615">
    <property type="term" value="C:extracellular space"/>
    <property type="evidence" value="ECO:0007669"/>
    <property type="project" value="TreeGrafter"/>
</dbReference>
<keyword evidence="5" id="KW-1185">Reference proteome</keyword>
<evidence type="ECO:0000313" key="5">
    <source>
        <dbReference type="Proteomes" id="UP001329430"/>
    </source>
</evidence>
<dbReference type="AlphaFoldDB" id="A0AAN7VJW5"/>
<evidence type="ECO:0000313" key="4">
    <source>
        <dbReference type="EMBL" id="KAK5649245.1"/>
    </source>
</evidence>
<reference evidence="4 5" key="1">
    <citation type="journal article" date="2024" name="Insects">
        <title>An Improved Chromosome-Level Genome Assembly of the Firefly Pyrocoelia pectoralis.</title>
        <authorList>
            <person name="Fu X."/>
            <person name="Meyer-Rochow V.B."/>
            <person name="Ballantyne L."/>
            <person name="Zhu X."/>
        </authorList>
    </citation>
    <scope>NUCLEOTIDE SEQUENCE [LARGE SCALE GENOMIC DNA]</scope>
    <source>
        <strain evidence="4">XCY_ONT2</strain>
    </source>
</reference>
<accession>A0AAN7VJW5</accession>
<dbReference type="Pfam" id="PF00379">
    <property type="entry name" value="Chitin_bind_4"/>
    <property type="match status" value="1"/>
</dbReference>
<feature type="compositionally biased region" description="Acidic residues" evidence="3">
    <location>
        <begin position="150"/>
        <end position="176"/>
    </location>
</feature>
<dbReference type="Proteomes" id="UP001329430">
    <property type="component" value="Chromosome 1"/>
</dbReference>
<dbReference type="InterPro" id="IPR031311">
    <property type="entry name" value="CHIT_BIND_RR_consensus"/>
</dbReference>
<evidence type="ECO:0000256" key="2">
    <source>
        <dbReference type="PROSITE-ProRule" id="PRU00497"/>
    </source>
</evidence>
<dbReference type="PROSITE" id="PS00233">
    <property type="entry name" value="CHIT_BIND_RR_1"/>
    <property type="match status" value="1"/>
</dbReference>
<dbReference type="PANTHER" id="PTHR12236">
    <property type="entry name" value="STRUCTURAL CONTITUENT OF CUTICLE"/>
    <property type="match status" value="1"/>
</dbReference>
<feature type="region of interest" description="Disordered" evidence="3">
    <location>
        <begin position="101"/>
        <end position="194"/>
    </location>
</feature>
<dbReference type="GO" id="GO:0031012">
    <property type="term" value="C:extracellular matrix"/>
    <property type="evidence" value="ECO:0007669"/>
    <property type="project" value="TreeGrafter"/>
</dbReference>
<evidence type="ECO:0000256" key="3">
    <source>
        <dbReference type="SAM" id="MobiDB-lite"/>
    </source>
</evidence>
<feature type="compositionally biased region" description="Basic and acidic residues" evidence="3">
    <location>
        <begin position="104"/>
        <end position="132"/>
    </location>
</feature>
<proteinExistence type="predicted"/>
<gene>
    <name evidence="4" type="ORF">RI129_000274</name>
</gene>
<dbReference type="InterPro" id="IPR051217">
    <property type="entry name" value="Insect_Cuticle_Struc_Prot"/>
</dbReference>
<dbReference type="EMBL" id="JAVRBK010000001">
    <property type="protein sequence ID" value="KAK5649245.1"/>
    <property type="molecule type" value="Genomic_DNA"/>
</dbReference>
<dbReference type="PANTHER" id="PTHR12236:SF75">
    <property type="entry name" value="CUTICULAR PROTEIN 62BB, ISOFORM A"/>
    <property type="match status" value="1"/>
</dbReference>
<keyword evidence="1 2" id="KW-0193">Cuticle</keyword>
<dbReference type="PRINTS" id="PR00947">
    <property type="entry name" value="CUTICLE"/>
</dbReference>
<dbReference type="PROSITE" id="PS51155">
    <property type="entry name" value="CHIT_BIND_RR_2"/>
    <property type="match status" value="1"/>
</dbReference>
<sequence>MCFFQKPQNYEFEYGISDPHTGDHKSQWEKKEDGVIYGMYSLLDPDGSMRIVEYTADSINGFRAVVKKIPLHDGHQDITQSPQRHGFNTKLPEYNYAPYTQSARQEDHSKQQNEKPAVHNEEESAEYKKDVDEGPINTETEDVETHKNDEVEEDSGYINYDDENEKYKTDEEEEEDKYPHSLPYHSAEDDEEND</sequence>
<organism evidence="4 5">
    <name type="scientific">Pyrocoelia pectoralis</name>
    <dbReference type="NCBI Taxonomy" id="417401"/>
    <lineage>
        <taxon>Eukaryota</taxon>
        <taxon>Metazoa</taxon>
        <taxon>Ecdysozoa</taxon>
        <taxon>Arthropoda</taxon>
        <taxon>Hexapoda</taxon>
        <taxon>Insecta</taxon>
        <taxon>Pterygota</taxon>
        <taxon>Neoptera</taxon>
        <taxon>Endopterygota</taxon>
        <taxon>Coleoptera</taxon>
        <taxon>Polyphaga</taxon>
        <taxon>Elateriformia</taxon>
        <taxon>Elateroidea</taxon>
        <taxon>Lampyridae</taxon>
        <taxon>Lampyrinae</taxon>
        <taxon>Pyrocoelia</taxon>
    </lineage>
</organism>
<dbReference type="GO" id="GO:0042302">
    <property type="term" value="F:structural constituent of cuticle"/>
    <property type="evidence" value="ECO:0007669"/>
    <property type="project" value="UniProtKB-UniRule"/>
</dbReference>